<dbReference type="InterPro" id="IPR016064">
    <property type="entry name" value="NAD/diacylglycerol_kinase_sf"/>
</dbReference>
<proteinExistence type="inferred from homology"/>
<dbReference type="EMBL" id="AP028654">
    <property type="protein sequence ID" value="BEP30444.1"/>
    <property type="molecule type" value="Genomic_DNA"/>
</dbReference>
<evidence type="ECO:0000256" key="3">
    <source>
        <dbReference type="ARBA" id="ARBA00022516"/>
    </source>
</evidence>
<evidence type="ECO:0000256" key="11">
    <source>
        <dbReference type="ARBA" id="ARBA00023209"/>
    </source>
</evidence>
<evidence type="ECO:0000256" key="1">
    <source>
        <dbReference type="ARBA" id="ARBA00001946"/>
    </source>
</evidence>
<evidence type="ECO:0000256" key="6">
    <source>
        <dbReference type="ARBA" id="ARBA00022741"/>
    </source>
</evidence>
<accession>A0AAU9E6T4</accession>
<evidence type="ECO:0000256" key="9">
    <source>
        <dbReference type="ARBA" id="ARBA00022842"/>
    </source>
</evidence>
<keyword evidence="4" id="KW-0808">Transferase</keyword>
<evidence type="ECO:0000256" key="12">
    <source>
        <dbReference type="ARBA" id="ARBA00023264"/>
    </source>
</evidence>
<keyword evidence="6" id="KW-0547">Nucleotide-binding</keyword>
<dbReference type="PANTHER" id="PTHR12358:SF106">
    <property type="entry name" value="LIPID KINASE YEGS"/>
    <property type="match status" value="1"/>
</dbReference>
<keyword evidence="12" id="KW-1208">Phospholipid metabolism</keyword>
<reference evidence="14 15" key="1">
    <citation type="submission" date="2023-08" db="EMBL/GenBank/DDBJ databases">
        <title>Helicovermis profunda gen. nov., sp. nov., a novel mesophilic, fermentative bacterium within the Bacillota from a deep-sea hydrothermal vent chimney.</title>
        <authorList>
            <person name="Miyazaki U."/>
            <person name="Mizutani D."/>
            <person name="Hashimoto Y."/>
            <person name="Tame A."/>
            <person name="Sawayama S."/>
            <person name="Miyazaki J."/>
            <person name="Takai K."/>
            <person name="Nakagawa S."/>
        </authorList>
    </citation>
    <scope>NUCLEOTIDE SEQUENCE [LARGE SCALE GENOMIC DNA]</scope>
    <source>
        <strain evidence="14 15">S502</strain>
    </source>
</reference>
<name>A0AAU9E6T4_9FIRM</name>
<dbReference type="InterPro" id="IPR050187">
    <property type="entry name" value="Lipid_Phosphate_FormReg"/>
</dbReference>
<evidence type="ECO:0000313" key="14">
    <source>
        <dbReference type="EMBL" id="BEP30444.1"/>
    </source>
</evidence>
<dbReference type="KEGG" id="hprf:HLPR_27750"/>
<dbReference type="GO" id="GO:0016301">
    <property type="term" value="F:kinase activity"/>
    <property type="evidence" value="ECO:0007669"/>
    <property type="project" value="UniProtKB-KW"/>
</dbReference>
<dbReference type="Pfam" id="PF19279">
    <property type="entry name" value="YegS_C"/>
    <property type="match status" value="1"/>
</dbReference>
<keyword evidence="10" id="KW-0443">Lipid metabolism</keyword>
<dbReference type="NCBIfam" id="TIGR00147">
    <property type="entry name" value="YegS/Rv2252/BmrU family lipid kinase"/>
    <property type="match status" value="1"/>
</dbReference>
<dbReference type="RefSeq" id="WP_338536030.1">
    <property type="nucleotide sequence ID" value="NZ_AP028654.1"/>
</dbReference>
<keyword evidence="11" id="KW-0594">Phospholipid biosynthesis</keyword>
<evidence type="ECO:0000256" key="2">
    <source>
        <dbReference type="ARBA" id="ARBA00005983"/>
    </source>
</evidence>
<organism evidence="14 15">
    <name type="scientific">Helicovermis profundi</name>
    <dbReference type="NCBI Taxonomy" id="3065157"/>
    <lineage>
        <taxon>Bacteria</taxon>
        <taxon>Bacillati</taxon>
        <taxon>Bacillota</taxon>
        <taxon>Clostridia</taxon>
        <taxon>Helicovermis</taxon>
    </lineage>
</organism>
<dbReference type="PROSITE" id="PS50146">
    <property type="entry name" value="DAGK"/>
    <property type="match status" value="1"/>
</dbReference>
<dbReference type="GO" id="GO:0005886">
    <property type="term" value="C:plasma membrane"/>
    <property type="evidence" value="ECO:0007669"/>
    <property type="project" value="TreeGrafter"/>
</dbReference>
<evidence type="ECO:0000256" key="4">
    <source>
        <dbReference type="ARBA" id="ARBA00022679"/>
    </source>
</evidence>
<keyword evidence="15" id="KW-1185">Reference proteome</keyword>
<keyword evidence="9" id="KW-0460">Magnesium</keyword>
<keyword evidence="3" id="KW-0444">Lipid biosynthesis</keyword>
<dbReference type="SMART" id="SM00046">
    <property type="entry name" value="DAGKc"/>
    <property type="match status" value="1"/>
</dbReference>
<comment type="similarity">
    <text evidence="2">Belongs to the diacylglycerol/lipid kinase family.</text>
</comment>
<protein>
    <submittedName>
        <fullName evidence="14">Diacylglycerol kinase family lipid kinase</fullName>
    </submittedName>
</protein>
<evidence type="ECO:0000259" key="13">
    <source>
        <dbReference type="PROSITE" id="PS50146"/>
    </source>
</evidence>
<dbReference type="GO" id="GO:0046872">
    <property type="term" value="F:metal ion binding"/>
    <property type="evidence" value="ECO:0007669"/>
    <property type="project" value="UniProtKB-KW"/>
</dbReference>
<dbReference type="InterPro" id="IPR001206">
    <property type="entry name" value="Diacylglycerol_kinase_cat_dom"/>
</dbReference>
<gene>
    <name evidence="14" type="ORF">HLPR_27750</name>
</gene>
<comment type="cofactor">
    <cofactor evidence="1">
        <name>Mg(2+)</name>
        <dbReference type="ChEBI" id="CHEBI:18420"/>
    </cofactor>
</comment>
<feature type="domain" description="DAGKc" evidence="13">
    <location>
        <begin position="1"/>
        <end position="129"/>
    </location>
</feature>
<dbReference type="Gene3D" id="3.40.50.10330">
    <property type="entry name" value="Probable inorganic polyphosphate/atp-NAD kinase, domain 1"/>
    <property type="match status" value="1"/>
</dbReference>
<evidence type="ECO:0000256" key="8">
    <source>
        <dbReference type="ARBA" id="ARBA00022840"/>
    </source>
</evidence>
<evidence type="ECO:0000256" key="10">
    <source>
        <dbReference type="ARBA" id="ARBA00023098"/>
    </source>
</evidence>
<dbReference type="InterPro" id="IPR017438">
    <property type="entry name" value="ATP-NAD_kinase_N"/>
</dbReference>
<evidence type="ECO:0000256" key="7">
    <source>
        <dbReference type="ARBA" id="ARBA00022777"/>
    </source>
</evidence>
<dbReference type="GO" id="GO:0008654">
    <property type="term" value="P:phospholipid biosynthetic process"/>
    <property type="evidence" value="ECO:0007669"/>
    <property type="project" value="UniProtKB-KW"/>
</dbReference>
<dbReference type="InterPro" id="IPR005218">
    <property type="entry name" value="Diacylglycerol/lipid_kinase"/>
</dbReference>
<dbReference type="GO" id="GO:0005524">
    <property type="term" value="F:ATP binding"/>
    <property type="evidence" value="ECO:0007669"/>
    <property type="project" value="UniProtKB-KW"/>
</dbReference>
<dbReference type="AlphaFoldDB" id="A0AAU9E6T4"/>
<dbReference type="Pfam" id="PF00781">
    <property type="entry name" value="DAGK_cat"/>
    <property type="match status" value="1"/>
</dbReference>
<dbReference type="PANTHER" id="PTHR12358">
    <property type="entry name" value="SPHINGOSINE KINASE"/>
    <property type="match status" value="1"/>
</dbReference>
<evidence type="ECO:0000256" key="5">
    <source>
        <dbReference type="ARBA" id="ARBA00022723"/>
    </source>
</evidence>
<keyword evidence="5" id="KW-0479">Metal-binding</keyword>
<sequence length="291" mass="31662">MRKILFVVNPVAGSGKSKTYINIINKRMKKTNIEFDIKISSSIGNVTELCKAAKSNGYTSVVSVGGDGTLFEAINGIFGENIKLGIIGSGTGNDFIRSLKIPLEIEKALDVVINKSTKFVDIGIVNDKYFLNVVSFGIDGEIVRLTDKIKNYIKGTSAYITATLKSLATYKPKAMSIKIDGKLLHREAYLVAVGNGKYFGGGMMVLPEAEIDDGLFDICIVNKMNKLKLIALFPSIFTGKHMSVSGVENYRAKEIEIRSIKEKLVVNADGNLIGPSPALIKIAQSKLEIFV</sequence>
<keyword evidence="8" id="KW-0067">ATP-binding</keyword>
<dbReference type="Proteomes" id="UP001321786">
    <property type="component" value="Chromosome"/>
</dbReference>
<dbReference type="InterPro" id="IPR045540">
    <property type="entry name" value="YegS/DAGK_C"/>
</dbReference>
<keyword evidence="7 14" id="KW-0418">Kinase</keyword>
<dbReference type="Gene3D" id="2.60.200.40">
    <property type="match status" value="1"/>
</dbReference>
<dbReference type="SUPFAM" id="SSF111331">
    <property type="entry name" value="NAD kinase/diacylglycerol kinase-like"/>
    <property type="match status" value="1"/>
</dbReference>
<evidence type="ECO:0000313" key="15">
    <source>
        <dbReference type="Proteomes" id="UP001321786"/>
    </source>
</evidence>